<proteinExistence type="predicted"/>
<organism evidence="1">
    <name type="scientific">Lepeophtheirus salmonis</name>
    <name type="common">Salmon louse</name>
    <name type="synonym">Caligus salmonis</name>
    <dbReference type="NCBI Taxonomy" id="72036"/>
    <lineage>
        <taxon>Eukaryota</taxon>
        <taxon>Metazoa</taxon>
        <taxon>Ecdysozoa</taxon>
        <taxon>Arthropoda</taxon>
        <taxon>Crustacea</taxon>
        <taxon>Multicrustacea</taxon>
        <taxon>Hexanauplia</taxon>
        <taxon>Copepoda</taxon>
        <taxon>Siphonostomatoida</taxon>
        <taxon>Caligidae</taxon>
        <taxon>Lepeophtheirus</taxon>
    </lineage>
</organism>
<dbReference type="EMBL" id="HACA01029879">
    <property type="protein sequence ID" value="CDW47240.1"/>
    <property type="molecule type" value="Transcribed_RNA"/>
</dbReference>
<dbReference type="AlphaFoldDB" id="A0A0K2VA82"/>
<protein>
    <submittedName>
        <fullName evidence="1">Uncharacterized protein</fullName>
    </submittedName>
</protein>
<reference evidence="1" key="1">
    <citation type="submission" date="2014-05" db="EMBL/GenBank/DDBJ databases">
        <authorList>
            <person name="Chronopoulou M."/>
        </authorList>
    </citation>
    <scope>NUCLEOTIDE SEQUENCE</scope>
    <source>
        <tissue evidence="1">Whole organism</tissue>
    </source>
</reference>
<name>A0A0K2VA82_LEPSM</name>
<sequence length="50" mass="5793">LNEEYKSIPHFFGKKILQLSFLVNSPQSLITKLRFRVSLIYLLGEIDVAL</sequence>
<evidence type="ECO:0000313" key="1">
    <source>
        <dbReference type="EMBL" id="CDW47240.1"/>
    </source>
</evidence>
<feature type="non-terminal residue" evidence="1">
    <location>
        <position position="1"/>
    </location>
</feature>
<accession>A0A0K2VA82</accession>